<feature type="transmembrane region" description="Helical" evidence="1">
    <location>
        <begin position="128"/>
        <end position="145"/>
    </location>
</feature>
<organism evidence="2 3">
    <name type="scientific">Saccharopolyspora hirsuta</name>
    <dbReference type="NCBI Taxonomy" id="1837"/>
    <lineage>
        <taxon>Bacteria</taxon>
        <taxon>Bacillati</taxon>
        <taxon>Actinomycetota</taxon>
        <taxon>Actinomycetes</taxon>
        <taxon>Pseudonocardiales</taxon>
        <taxon>Pseudonocardiaceae</taxon>
        <taxon>Saccharopolyspora</taxon>
    </lineage>
</organism>
<keyword evidence="3" id="KW-1185">Reference proteome</keyword>
<dbReference type="AlphaFoldDB" id="A0A5M7C2J9"/>
<gene>
    <name evidence="2" type="ORF">F1721_08365</name>
</gene>
<reference evidence="2 3" key="1">
    <citation type="submission" date="2019-09" db="EMBL/GenBank/DDBJ databases">
        <title>Draft genome sequence of the thermophilic Saccharopolyspora hirsuta VKM Ac-666T.</title>
        <authorList>
            <person name="Lobastova T.G."/>
            <person name="Fokina V."/>
            <person name="Bragin E.Y."/>
            <person name="Shtratnikova V.Y."/>
            <person name="Starodumova I.P."/>
            <person name="Tarlachkov S.V."/>
            <person name="Donova M.V."/>
        </authorList>
    </citation>
    <scope>NUCLEOTIDE SEQUENCE [LARGE SCALE GENOMIC DNA]</scope>
    <source>
        <strain evidence="2 3">VKM Ac-666</strain>
    </source>
</reference>
<evidence type="ECO:0000256" key="1">
    <source>
        <dbReference type="SAM" id="Phobius"/>
    </source>
</evidence>
<keyword evidence="1" id="KW-0812">Transmembrane</keyword>
<accession>A0A5M7C2J9</accession>
<dbReference type="EMBL" id="VWPH01000003">
    <property type="protein sequence ID" value="KAA5836309.1"/>
    <property type="molecule type" value="Genomic_DNA"/>
</dbReference>
<keyword evidence="1" id="KW-0472">Membrane</keyword>
<feature type="transmembrane region" description="Helical" evidence="1">
    <location>
        <begin position="157"/>
        <end position="177"/>
    </location>
</feature>
<dbReference type="OrthoDB" id="5192687at2"/>
<dbReference type="Proteomes" id="UP000323946">
    <property type="component" value="Unassembled WGS sequence"/>
</dbReference>
<evidence type="ECO:0000313" key="3">
    <source>
        <dbReference type="Proteomes" id="UP000323946"/>
    </source>
</evidence>
<protein>
    <recommendedName>
        <fullName evidence="4">Transmembrane protein</fullName>
    </recommendedName>
</protein>
<dbReference type="RefSeq" id="WP_150065965.1">
    <property type="nucleotide sequence ID" value="NZ_VWPH01000003.1"/>
</dbReference>
<proteinExistence type="predicted"/>
<feature type="transmembrane region" description="Helical" evidence="1">
    <location>
        <begin position="20"/>
        <end position="39"/>
    </location>
</feature>
<name>A0A5M7C2J9_SACHI</name>
<dbReference type="SMR" id="A0A5M7C2J9"/>
<comment type="caution">
    <text evidence="2">The sequence shown here is derived from an EMBL/GenBank/DDBJ whole genome shotgun (WGS) entry which is preliminary data.</text>
</comment>
<evidence type="ECO:0000313" key="2">
    <source>
        <dbReference type="EMBL" id="KAA5836309.1"/>
    </source>
</evidence>
<evidence type="ECO:0008006" key="4">
    <source>
        <dbReference type="Google" id="ProtNLM"/>
    </source>
</evidence>
<sequence length="190" mass="20510">MDRYVLERVQLYAQNKPKRYAAVSCAIGGLLVGVFTVFAPSGRSGALPWPVAVLAVVIVGGLWGGVMSVFVVRLLRRMKPLPPDTDPARMHAARRLVRKGALGTDPETNALAVQLAEQVQSVPRRKKSSTVLFLCLTALSVLLVAQEIRDGNVGAAVFYGAVALLFLLGLTAGQAWADRRYRNAAKLRNS</sequence>
<feature type="transmembrane region" description="Helical" evidence="1">
    <location>
        <begin position="51"/>
        <end position="72"/>
    </location>
</feature>
<keyword evidence="1" id="KW-1133">Transmembrane helix</keyword>